<dbReference type="GeneID" id="73470008"/>
<dbReference type="RefSeq" id="XP_049263525.1">
    <property type="nucleotide sequence ID" value="XM_049407039.1"/>
</dbReference>
<feature type="region of interest" description="Disordered" evidence="1">
    <location>
        <begin position="88"/>
        <end position="111"/>
    </location>
</feature>
<comment type="caution">
    <text evidence="2">The sequence shown here is derived from an EMBL/GenBank/DDBJ whole genome shotgun (WGS) entry which is preliminary data.</text>
</comment>
<name>A0A8J5QMZ3_9ASCO</name>
<accession>A0A8J5QMZ3</accession>
<feature type="region of interest" description="Disordered" evidence="1">
    <location>
        <begin position="407"/>
        <end position="463"/>
    </location>
</feature>
<feature type="compositionally biased region" description="Polar residues" evidence="1">
    <location>
        <begin position="350"/>
        <end position="363"/>
    </location>
</feature>
<evidence type="ECO:0000256" key="1">
    <source>
        <dbReference type="SAM" id="MobiDB-lite"/>
    </source>
</evidence>
<keyword evidence="3" id="KW-1185">Reference proteome</keyword>
<feature type="compositionally biased region" description="Basic residues" evidence="1">
    <location>
        <begin position="281"/>
        <end position="295"/>
    </location>
</feature>
<evidence type="ECO:0000313" key="2">
    <source>
        <dbReference type="EMBL" id="KAG7663293.1"/>
    </source>
</evidence>
<feature type="compositionally biased region" description="Low complexity" evidence="1">
    <location>
        <begin position="1"/>
        <end position="15"/>
    </location>
</feature>
<reference evidence="2 3" key="1">
    <citation type="journal article" date="2021" name="DNA Res.">
        <title>Genome analysis of Candida subhashii reveals its hybrid nature and dual mitochondrial genome conformations.</title>
        <authorList>
            <person name="Mixao V."/>
            <person name="Hegedusova E."/>
            <person name="Saus E."/>
            <person name="Pryszcz L.P."/>
            <person name="Cillingova A."/>
            <person name="Nosek J."/>
            <person name="Gabaldon T."/>
        </authorList>
    </citation>
    <scope>NUCLEOTIDE SEQUENCE [LARGE SCALE GENOMIC DNA]</scope>
    <source>
        <strain evidence="2 3">CBS 10753</strain>
    </source>
</reference>
<dbReference type="Proteomes" id="UP000694255">
    <property type="component" value="Unassembled WGS sequence"/>
</dbReference>
<gene>
    <name evidence="2" type="ORF">J8A68_003207</name>
</gene>
<feature type="compositionally biased region" description="Low complexity" evidence="1">
    <location>
        <begin position="261"/>
        <end position="276"/>
    </location>
</feature>
<feature type="compositionally biased region" description="Basic and acidic residues" evidence="1">
    <location>
        <begin position="297"/>
        <end position="307"/>
    </location>
</feature>
<feature type="compositionally biased region" description="Basic and acidic residues" evidence="1">
    <location>
        <begin position="96"/>
        <end position="105"/>
    </location>
</feature>
<feature type="compositionally biased region" description="Acidic residues" evidence="1">
    <location>
        <begin position="445"/>
        <end position="463"/>
    </location>
</feature>
<feature type="region of interest" description="Disordered" evidence="1">
    <location>
        <begin position="147"/>
        <end position="367"/>
    </location>
</feature>
<feature type="region of interest" description="Disordered" evidence="1">
    <location>
        <begin position="1"/>
        <end position="75"/>
    </location>
</feature>
<proteinExistence type="predicted"/>
<dbReference type="OrthoDB" id="4019224at2759"/>
<sequence>MSTSKPKTPVSSPKISDIRTSMVRPTTPSPPNSDSRRKRGSFLRTPEPQGPDSQLPFSPGIKRSNSGSYKSPDYKLSHFNVASPYSVGSLLKTPKHHDDSEDRKLKLQKTPQYFSAAKRLFQNEDGSPKRDELQEISSQLKNKLSSALGKLQKEDSNSHGNKITFTALSFDPSQSPTKDVKESNNNGIAWSPSASIQRANLNLQTLQQSPMSKPRYSFEKSPKLPLKQSPRFRHEFTQPPQPPPPLFDMPSPDEESSAHKALLAALSRQQRRQSVSESQKMRHPSHSRTPSHTRSRSTTEDTKDFIMGHRHTRSSDIKLPPLNVALKNSQPPTSSHDDFQPTSFKGFGSKATNVPPTPQTQTDNNEKDAVISLMSLASPQAIKFAHSRNQSNISPISSRSSSVNQILSPTYANPGPPPVFPPLNRFVNPTSQEKRMGVKDSQSTDTDETDVDIDADDDGDDDD</sequence>
<feature type="compositionally biased region" description="Polar residues" evidence="1">
    <location>
        <begin position="158"/>
        <end position="211"/>
    </location>
</feature>
<dbReference type="EMBL" id="JAGSYN010000141">
    <property type="protein sequence ID" value="KAG7663293.1"/>
    <property type="molecule type" value="Genomic_DNA"/>
</dbReference>
<dbReference type="AlphaFoldDB" id="A0A8J5QMZ3"/>
<protein>
    <submittedName>
        <fullName evidence="2">Uncharacterized protein</fullName>
    </submittedName>
</protein>
<evidence type="ECO:0000313" key="3">
    <source>
        <dbReference type="Proteomes" id="UP000694255"/>
    </source>
</evidence>
<organism evidence="2 3">
    <name type="scientific">[Candida] subhashii</name>
    <dbReference type="NCBI Taxonomy" id="561895"/>
    <lineage>
        <taxon>Eukaryota</taxon>
        <taxon>Fungi</taxon>
        <taxon>Dikarya</taxon>
        <taxon>Ascomycota</taxon>
        <taxon>Saccharomycotina</taxon>
        <taxon>Pichiomycetes</taxon>
        <taxon>Debaryomycetaceae</taxon>
        <taxon>Spathaspora</taxon>
    </lineage>
</organism>